<comment type="similarity">
    <text evidence="1">Belongs to the Mu gp47/PBSX XkdT family.</text>
</comment>
<proteinExistence type="inferred from homology"/>
<evidence type="ECO:0000259" key="4">
    <source>
        <dbReference type="Pfam" id="PF26079"/>
    </source>
</evidence>
<dbReference type="EMBL" id="BMCT01000001">
    <property type="protein sequence ID" value="GGF56788.1"/>
    <property type="molecule type" value="Genomic_DNA"/>
</dbReference>
<evidence type="ECO:0000256" key="1">
    <source>
        <dbReference type="ARBA" id="ARBA00038087"/>
    </source>
</evidence>
<dbReference type="RefSeq" id="WP_188576888.1">
    <property type="nucleotide sequence ID" value="NZ_BMCT01000001.1"/>
</dbReference>
<dbReference type="Pfam" id="PF26079">
    <property type="entry name" value="Baseplate_J_C"/>
    <property type="match status" value="1"/>
</dbReference>
<dbReference type="AlphaFoldDB" id="A0A917BS87"/>
<dbReference type="Pfam" id="PF26078">
    <property type="entry name" value="Baseplate_J_M"/>
    <property type="match status" value="1"/>
</dbReference>
<evidence type="ECO:0000259" key="3">
    <source>
        <dbReference type="Pfam" id="PF26078"/>
    </source>
</evidence>
<reference evidence="5" key="2">
    <citation type="submission" date="2020-09" db="EMBL/GenBank/DDBJ databases">
        <authorList>
            <person name="Sun Q."/>
            <person name="Sedlacek I."/>
        </authorList>
    </citation>
    <scope>NUCLEOTIDE SEQUENCE</scope>
    <source>
        <strain evidence="5">CCM 7897</strain>
    </source>
</reference>
<accession>A0A917BS87</accession>
<feature type="domain" description="Baseplate protein J-like barrel" evidence="2">
    <location>
        <begin position="92"/>
        <end position="156"/>
    </location>
</feature>
<feature type="domain" description="Baseplate J-like central" evidence="3">
    <location>
        <begin position="196"/>
        <end position="259"/>
    </location>
</feature>
<protein>
    <submittedName>
        <fullName evidence="5">Mu-like prophage FluMu protein gp47</fullName>
    </submittedName>
</protein>
<name>A0A917BS87_9HYPH</name>
<dbReference type="InterPro" id="IPR052399">
    <property type="entry name" value="Phage_Baseplate_Assmbl_Protein"/>
</dbReference>
<comment type="caution">
    <text evidence="5">The sequence shown here is derived from an EMBL/GenBank/DDBJ whole genome shotgun (WGS) entry which is preliminary data.</text>
</comment>
<gene>
    <name evidence="5" type="ORF">GCM10007301_15590</name>
</gene>
<evidence type="ECO:0000313" key="6">
    <source>
        <dbReference type="Proteomes" id="UP000606044"/>
    </source>
</evidence>
<keyword evidence="6" id="KW-1185">Reference proteome</keyword>
<sequence>MAYETRSLDALGAAVRGMVRQYLKGTDATLRQNFTAVTAKVLALLAREYEFRLAWIYAQLFTRTTTDRAALRMQGADFGIYQKAASAASGAITGTGQPAITYPAGIRFLSAGLTYLTTAAFTAAPDGTFTAVVQSEAVGAASNREPEAVMTLADPSLYPTLSETAEVGADGLGGGADIEGIESLKARILERKARPPQGGSLSDYERFALEVSGVLKAWAFSFTGGIGSIAVFFLFDGRPNSIPTAADVDVVQTHIDSLRLIRVDDTVAVAPLPQALDVTISDLAMDTPEVRATIEANIAAMLLTRARPGLDADPFVLSRSWVSEAISSAAGEDSHTLVLPAGDVTYTGGHLPVPGIVTYA</sequence>
<dbReference type="InterPro" id="IPR058531">
    <property type="entry name" value="Baseplate_J_M"/>
</dbReference>
<dbReference type="PANTHER" id="PTHR37829:SF3">
    <property type="entry name" value="PROTEIN JAYE-RELATED"/>
    <property type="match status" value="1"/>
</dbReference>
<evidence type="ECO:0000313" key="5">
    <source>
        <dbReference type="EMBL" id="GGF56788.1"/>
    </source>
</evidence>
<evidence type="ECO:0000259" key="2">
    <source>
        <dbReference type="Pfam" id="PF04865"/>
    </source>
</evidence>
<reference evidence="5" key="1">
    <citation type="journal article" date="2014" name="Int. J. Syst. Evol. Microbiol.">
        <title>Complete genome sequence of Corynebacterium casei LMG S-19264T (=DSM 44701T), isolated from a smear-ripened cheese.</title>
        <authorList>
            <consortium name="US DOE Joint Genome Institute (JGI-PGF)"/>
            <person name="Walter F."/>
            <person name="Albersmeier A."/>
            <person name="Kalinowski J."/>
            <person name="Ruckert C."/>
        </authorList>
    </citation>
    <scope>NUCLEOTIDE SEQUENCE</scope>
    <source>
        <strain evidence="5">CCM 7897</strain>
    </source>
</reference>
<dbReference type="PANTHER" id="PTHR37829">
    <property type="entry name" value="PHAGE-LIKE ELEMENT PBSX PROTEIN XKDT"/>
    <property type="match status" value="1"/>
</dbReference>
<organism evidence="5 6">
    <name type="scientific">Azorhizobium oxalatiphilum</name>
    <dbReference type="NCBI Taxonomy" id="980631"/>
    <lineage>
        <taxon>Bacteria</taxon>
        <taxon>Pseudomonadati</taxon>
        <taxon>Pseudomonadota</taxon>
        <taxon>Alphaproteobacteria</taxon>
        <taxon>Hyphomicrobiales</taxon>
        <taxon>Xanthobacteraceae</taxon>
        <taxon>Azorhizobium</taxon>
    </lineage>
</organism>
<dbReference type="Pfam" id="PF04865">
    <property type="entry name" value="Baseplate_J"/>
    <property type="match status" value="1"/>
</dbReference>
<dbReference type="InterPro" id="IPR006949">
    <property type="entry name" value="Barrel_Baseplate_J-like"/>
</dbReference>
<dbReference type="Proteomes" id="UP000606044">
    <property type="component" value="Unassembled WGS sequence"/>
</dbReference>
<dbReference type="InterPro" id="IPR058530">
    <property type="entry name" value="Baseplate_J-like_C"/>
</dbReference>
<feature type="domain" description="Baseplate J-like C-terminal" evidence="4">
    <location>
        <begin position="285"/>
        <end position="359"/>
    </location>
</feature>